<proteinExistence type="predicted"/>
<evidence type="ECO:0000313" key="1">
    <source>
        <dbReference type="EMBL" id="KAJ0025630.1"/>
    </source>
</evidence>
<reference evidence="2" key="1">
    <citation type="journal article" date="2023" name="G3 (Bethesda)">
        <title>Genome assembly and association tests identify interacting loci associated with vigor, precocity, and sex in interspecific pistachio rootstocks.</title>
        <authorList>
            <person name="Palmer W."/>
            <person name="Jacygrad E."/>
            <person name="Sagayaradj S."/>
            <person name="Cavanaugh K."/>
            <person name="Han R."/>
            <person name="Bertier L."/>
            <person name="Beede B."/>
            <person name="Kafkas S."/>
            <person name="Golino D."/>
            <person name="Preece J."/>
            <person name="Michelmore R."/>
        </authorList>
    </citation>
    <scope>NUCLEOTIDE SEQUENCE [LARGE SCALE GENOMIC DNA]</scope>
</reference>
<name>A0ACC0XY18_9ROSI</name>
<evidence type="ECO:0000313" key="2">
    <source>
        <dbReference type="Proteomes" id="UP001163603"/>
    </source>
</evidence>
<organism evidence="1 2">
    <name type="scientific">Pistacia integerrima</name>
    <dbReference type="NCBI Taxonomy" id="434235"/>
    <lineage>
        <taxon>Eukaryota</taxon>
        <taxon>Viridiplantae</taxon>
        <taxon>Streptophyta</taxon>
        <taxon>Embryophyta</taxon>
        <taxon>Tracheophyta</taxon>
        <taxon>Spermatophyta</taxon>
        <taxon>Magnoliopsida</taxon>
        <taxon>eudicotyledons</taxon>
        <taxon>Gunneridae</taxon>
        <taxon>Pentapetalae</taxon>
        <taxon>rosids</taxon>
        <taxon>malvids</taxon>
        <taxon>Sapindales</taxon>
        <taxon>Anacardiaceae</taxon>
        <taxon>Pistacia</taxon>
    </lineage>
</organism>
<dbReference type="EMBL" id="CM047745">
    <property type="protein sequence ID" value="KAJ0025630.1"/>
    <property type="molecule type" value="Genomic_DNA"/>
</dbReference>
<dbReference type="Proteomes" id="UP001163603">
    <property type="component" value="Chromosome 10"/>
</dbReference>
<sequence>MTEKNKVGQGGYGTVYKIELKSGETIAVKKLWSQRTKDSVPQDQLLVDKVMKTEVDTLGNIRHKNIVKLYCYFSKYAYSSKATTKCDVYSFGVVLMELITGRKPVEADFGENKNIIYWVSTKIDSKDRVMEVFDKRLLGSFGDEMIQVLKIAIRCTNKAPAVRPTMNEVVQLLAEADPCQIRHLQVSDQTKESFNVCKIKNPSEF</sequence>
<protein>
    <submittedName>
        <fullName evidence="1">Uncharacterized protein</fullName>
    </submittedName>
</protein>
<comment type="caution">
    <text evidence="1">The sequence shown here is derived from an EMBL/GenBank/DDBJ whole genome shotgun (WGS) entry which is preliminary data.</text>
</comment>
<accession>A0ACC0XY18</accession>
<gene>
    <name evidence="1" type="ORF">Pint_08568</name>
</gene>
<keyword evidence="2" id="KW-1185">Reference proteome</keyword>